<comment type="caution">
    <text evidence="2">The sequence shown here is derived from an EMBL/GenBank/DDBJ whole genome shotgun (WGS) entry which is preliminary data.</text>
</comment>
<proteinExistence type="predicted"/>
<dbReference type="EMBL" id="JFHK01000026">
    <property type="protein sequence ID" value="OAA27585.1"/>
    <property type="molecule type" value="Genomic_DNA"/>
</dbReference>
<accession>A0A176JVJ3</accession>
<evidence type="ECO:0000313" key="2">
    <source>
        <dbReference type="EMBL" id="OAA27585.1"/>
    </source>
</evidence>
<dbReference type="Gene3D" id="3.40.50.1820">
    <property type="entry name" value="alpha/beta hydrolase"/>
    <property type="match status" value="1"/>
</dbReference>
<dbReference type="RefSeq" id="WP_068348903.1">
    <property type="nucleotide sequence ID" value="NZ_JFHK01000026.1"/>
</dbReference>
<dbReference type="OrthoDB" id="9776685at2"/>
<dbReference type="SUPFAM" id="SSF53474">
    <property type="entry name" value="alpha/beta-Hydrolases"/>
    <property type="match status" value="1"/>
</dbReference>
<dbReference type="InterPro" id="IPR029058">
    <property type="entry name" value="AB_hydrolase_fold"/>
</dbReference>
<dbReference type="InterPro" id="IPR050261">
    <property type="entry name" value="FrsA_esterase"/>
</dbReference>
<dbReference type="AlphaFoldDB" id="A0A176JVJ3"/>
<dbReference type="GO" id="GO:0008236">
    <property type="term" value="F:serine-type peptidase activity"/>
    <property type="evidence" value="ECO:0007669"/>
    <property type="project" value="InterPro"/>
</dbReference>
<dbReference type="GO" id="GO:0006508">
    <property type="term" value="P:proteolysis"/>
    <property type="evidence" value="ECO:0007669"/>
    <property type="project" value="InterPro"/>
</dbReference>
<dbReference type="PANTHER" id="PTHR22946">
    <property type="entry name" value="DIENELACTONE HYDROLASE DOMAIN-CONTAINING PROTEIN-RELATED"/>
    <property type="match status" value="1"/>
</dbReference>
<dbReference type="PANTHER" id="PTHR22946:SF0">
    <property type="entry name" value="DIENELACTONE HYDROLASE DOMAIN-CONTAINING PROTEIN"/>
    <property type="match status" value="1"/>
</dbReference>
<sequence>MEKIPFIIGEEGKRIFGIIQKPDGDQKFPLVIFSHGFTGNHLEPHFIFKRTADALCKKEIASIRFDFFGSGNSDGEFEDMTVYTELEDLERIYDFALSLPYINKKRIGFLGFSMGGTITAMFSGKHPQIPKAVCFWAPALLNKEIFTYHLSKEERTFDEKGLLDVGGLYVSKNFFESIISENSYELLKNYKGPVKIIHGTSDEAVPIFHSETIAAEEGYELLAIEGAEHTFNKQHEIEMLLKGTVSFFASGL</sequence>
<protein>
    <recommendedName>
        <fullName evidence="1">Peptidase S9 prolyl oligopeptidase catalytic domain-containing protein</fullName>
    </recommendedName>
</protein>
<organism evidence="2 3">
    <name type="scientific">Kosmotoga arenicorallina S304</name>
    <dbReference type="NCBI Taxonomy" id="1453497"/>
    <lineage>
        <taxon>Bacteria</taxon>
        <taxon>Thermotogati</taxon>
        <taxon>Thermotogota</taxon>
        <taxon>Thermotogae</taxon>
        <taxon>Kosmotogales</taxon>
        <taxon>Kosmotogaceae</taxon>
        <taxon>Kosmotoga</taxon>
    </lineage>
</organism>
<keyword evidence="3" id="KW-1185">Reference proteome</keyword>
<dbReference type="Pfam" id="PF00326">
    <property type="entry name" value="Peptidase_S9"/>
    <property type="match status" value="1"/>
</dbReference>
<dbReference type="InterPro" id="IPR001375">
    <property type="entry name" value="Peptidase_S9_cat"/>
</dbReference>
<dbReference type="Proteomes" id="UP000077339">
    <property type="component" value="Unassembled WGS sequence"/>
</dbReference>
<name>A0A176JVJ3_9BACT</name>
<evidence type="ECO:0000313" key="3">
    <source>
        <dbReference type="Proteomes" id="UP000077339"/>
    </source>
</evidence>
<dbReference type="STRING" id="1453497.AT15_05040"/>
<dbReference type="PATRIC" id="fig|1453497.3.peg.1001"/>
<gene>
    <name evidence="2" type="ORF">AT15_05040</name>
</gene>
<feature type="domain" description="Peptidase S9 prolyl oligopeptidase catalytic" evidence="1">
    <location>
        <begin position="54"/>
        <end position="249"/>
    </location>
</feature>
<reference evidence="2 3" key="1">
    <citation type="submission" date="2014-02" db="EMBL/GenBank/DDBJ databases">
        <title>Kosmotoga genome sequencing.</title>
        <authorList>
            <person name="Pollo S.M."/>
            <person name="Charchuk R."/>
            <person name="Nesbo C.L."/>
        </authorList>
    </citation>
    <scope>NUCLEOTIDE SEQUENCE [LARGE SCALE GENOMIC DNA]</scope>
    <source>
        <strain evidence="2 3">S304</strain>
    </source>
</reference>
<evidence type="ECO:0000259" key="1">
    <source>
        <dbReference type="Pfam" id="PF00326"/>
    </source>
</evidence>